<evidence type="ECO:0000313" key="2">
    <source>
        <dbReference type="EMBL" id="CDW89279.1"/>
    </source>
</evidence>
<sequence length="712" mass="84286">MQSATFHTLNLREPINKKEKQLSLKNNAKQRQKTYLKELLVQNFIKKYSSKLQLSKNSAQTSIIISNIVAAEIEKFLDKEQLTQKNLKQFEQQLEITLGKDSRISQLLDSNAEPVQRLNQDQSLMSIQQRRDASAIVIERTGNNLFESNTVSQGNLKLPMIGQTTITPERDYQGEKRGLEKQKNRLNNLIKSQQRQMGSLIESRADNSPYGVQNELRQSQSNLSTIVDRIQEKPYLNMASNSQLNHNTINSSRLHQRELPAHPNIRNSYSQFPVTRKNKISETSKSFADLKIRPSENRFNGGKRELELDSIASDLSGDEWHEIIKFERERFEEDKQKQKEDFLSKRKMIKETLDKQLKERNQRIKQEIEDKKRFDQVLLANAKQQEEEQQKKLLALKNKIYEQKNMRDVQLQMAQQKKSTDFQSQRENELEIMNKLKQEIEQEKQMKMEKKKNERDNAWKVINENQEYKQKQLQQKDIERERDNKQMEEYNKLLELQDQKRAQEWAQRENRIQSLMNKMADTVVKRSNEQEREIERRVMKYQTEKEERDKLDEQKRKDAMRKRQLEIRERLDQQVIEKKQQKQHESYVNDDYMKKWIDLSEKDAQERRAKEEMNKQKKREVQDFLLQQMGEVPCENGVPSIVSVTKRKGKGQNINVPMTTEELRINKQLLKEISKKKREKNSVINGGNNLGSVAGYGMSEMSVTDINNNLNI</sequence>
<accession>A0A078B474</accession>
<feature type="coiled-coil region" evidence="1">
    <location>
        <begin position="169"/>
        <end position="196"/>
    </location>
</feature>
<dbReference type="Proteomes" id="UP000039865">
    <property type="component" value="Unassembled WGS sequence"/>
</dbReference>
<keyword evidence="1" id="KW-0175">Coiled coil</keyword>
<evidence type="ECO:0008006" key="4">
    <source>
        <dbReference type="Google" id="ProtNLM"/>
    </source>
</evidence>
<protein>
    <recommendedName>
        <fullName evidence="4">Trichohyalin-plectin-homology domain-containing protein</fullName>
    </recommendedName>
</protein>
<name>A0A078B474_STYLE</name>
<evidence type="ECO:0000313" key="3">
    <source>
        <dbReference type="Proteomes" id="UP000039865"/>
    </source>
</evidence>
<feature type="coiled-coil region" evidence="1">
    <location>
        <begin position="423"/>
        <end position="500"/>
    </location>
</feature>
<proteinExistence type="predicted"/>
<keyword evidence="3" id="KW-1185">Reference proteome</keyword>
<dbReference type="InParanoid" id="A0A078B474"/>
<feature type="coiled-coil region" evidence="1">
    <location>
        <begin position="350"/>
        <end position="399"/>
    </location>
</feature>
<gene>
    <name evidence="2" type="primary">Contig1782.g1928</name>
    <name evidence="2" type="ORF">STYLEM_18411</name>
</gene>
<dbReference type="EMBL" id="CCKQ01017401">
    <property type="protein sequence ID" value="CDW89279.1"/>
    <property type="molecule type" value="Genomic_DNA"/>
</dbReference>
<organism evidence="2 3">
    <name type="scientific">Stylonychia lemnae</name>
    <name type="common">Ciliate</name>
    <dbReference type="NCBI Taxonomy" id="5949"/>
    <lineage>
        <taxon>Eukaryota</taxon>
        <taxon>Sar</taxon>
        <taxon>Alveolata</taxon>
        <taxon>Ciliophora</taxon>
        <taxon>Intramacronucleata</taxon>
        <taxon>Spirotrichea</taxon>
        <taxon>Stichotrichia</taxon>
        <taxon>Sporadotrichida</taxon>
        <taxon>Oxytrichidae</taxon>
        <taxon>Stylonychinae</taxon>
        <taxon>Stylonychia</taxon>
    </lineage>
</organism>
<dbReference type="OrthoDB" id="327675at2759"/>
<evidence type="ECO:0000256" key="1">
    <source>
        <dbReference type="SAM" id="Coils"/>
    </source>
</evidence>
<dbReference type="AlphaFoldDB" id="A0A078B474"/>
<reference evidence="2 3" key="1">
    <citation type="submission" date="2014-06" db="EMBL/GenBank/DDBJ databases">
        <authorList>
            <person name="Swart Estienne"/>
        </authorList>
    </citation>
    <scope>NUCLEOTIDE SEQUENCE [LARGE SCALE GENOMIC DNA]</scope>
    <source>
        <strain evidence="2 3">130c</strain>
    </source>
</reference>